<dbReference type="Gene3D" id="2.40.128.140">
    <property type="entry name" value="Outer membrane protein"/>
    <property type="match status" value="1"/>
</dbReference>
<dbReference type="Pfam" id="PF09982">
    <property type="entry name" value="LpxR"/>
    <property type="match status" value="1"/>
</dbReference>
<keyword evidence="2" id="KW-1185">Reference proteome</keyword>
<dbReference type="InterPro" id="IPR018707">
    <property type="entry name" value="LpxR"/>
</dbReference>
<gene>
    <name evidence="1" type="ORF">CMV30_05935</name>
</gene>
<name>A0A290QI34_9BACT</name>
<evidence type="ECO:0000313" key="2">
    <source>
        <dbReference type="Proteomes" id="UP000217265"/>
    </source>
</evidence>
<dbReference type="Proteomes" id="UP000217265">
    <property type="component" value="Chromosome"/>
</dbReference>
<organism evidence="1 2">
    <name type="scientific">Nibricoccus aquaticus</name>
    <dbReference type="NCBI Taxonomy" id="2576891"/>
    <lineage>
        <taxon>Bacteria</taxon>
        <taxon>Pseudomonadati</taxon>
        <taxon>Verrucomicrobiota</taxon>
        <taxon>Opitutia</taxon>
        <taxon>Opitutales</taxon>
        <taxon>Opitutaceae</taxon>
        <taxon>Nibricoccus</taxon>
    </lineage>
</organism>
<protein>
    <recommendedName>
        <fullName evidence="3">DUF2219 domain-containing protein</fullName>
    </recommendedName>
</protein>
<sequence length="402" mass="44394">MFQPAIAHVTVVFPLSPALGPKLANFALVMKTPASRSRLLFALLITGLPASLLFGQDPASTAPESAPVPVAVSTATSGPESTQTRARSAPVFSIYFENDYFGGTDRHYTNGAKFSWLSADLTTWGQEGWRRSFVEALPFVNREGAQKNFGIGLGQNIYTPQDTDAFVPDPTDRPYAGWTYLELNFVSKTASVMDTLSFQIGMVGPHSYADTTQRHVHEWINDSRPNGWEYQLEDELGVNVIFERNWRLYARAFSNSLGIDFIPHLGLSLGNVQTHLNTGGTVRLGINLPSDFGVKLIRPGGTVSAPIDDLDPRVSPNRSWSFYLFATADGRAVARDLVLDGNTWEDSPSVDKEPLVADLSYGFGLIAGKWQLTFAQTYRTREFEAQKEEFNEFGSVTLSRTF</sequence>
<dbReference type="KEGG" id="vbh:CMV30_05935"/>
<dbReference type="InterPro" id="IPR037107">
    <property type="entry name" value="Put_OMP_sf"/>
</dbReference>
<evidence type="ECO:0008006" key="3">
    <source>
        <dbReference type="Google" id="ProtNLM"/>
    </source>
</evidence>
<evidence type="ECO:0000313" key="1">
    <source>
        <dbReference type="EMBL" id="ATC63532.1"/>
    </source>
</evidence>
<proteinExistence type="predicted"/>
<accession>A0A290QI34</accession>
<dbReference type="AlphaFoldDB" id="A0A290QI34"/>
<dbReference type="EMBL" id="CP023344">
    <property type="protein sequence ID" value="ATC63532.1"/>
    <property type="molecule type" value="Genomic_DNA"/>
</dbReference>
<reference evidence="1 2" key="1">
    <citation type="submission" date="2017-09" db="EMBL/GenBank/DDBJ databases">
        <title>Complete genome sequence of Verrucomicrobial strain HZ-65, isolated from freshwater.</title>
        <authorList>
            <person name="Choi A."/>
        </authorList>
    </citation>
    <scope>NUCLEOTIDE SEQUENCE [LARGE SCALE GENOMIC DNA]</scope>
    <source>
        <strain evidence="1 2">HZ-65</strain>
    </source>
</reference>